<dbReference type="Proteomes" id="UP001057522">
    <property type="component" value="Unassembled WGS sequence"/>
</dbReference>
<dbReference type="EMBL" id="JAMOKX010000004">
    <property type="protein sequence ID" value="MCL9819624.1"/>
    <property type="molecule type" value="Genomic_DNA"/>
</dbReference>
<comment type="caution">
    <text evidence="2">The sequence shown here is derived from an EMBL/GenBank/DDBJ whole genome shotgun (WGS) entry which is preliminary data.</text>
</comment>
<reference evidence="2" key="1">
    <citation type="submission" date="2022-06" db="EMBL/GenBank/DDBJ databases">
        <title>Helicobacter colisuis sp. nov.</title>
        <authorList>
            <person name="Papic B."/>
            <person name="Gruntar I."/>
        </authorList>
    </citation>
    <scope>NUCLEOTIDE SEQUENCE</scope>
    <source>
        <strain evidence="2">11154-15</strain>
    </source>
</reference>
<organism evidence="2 3">
    <name type="scientific">Helicobacter colisuis</name>
    <dbReference type="NCBI Taxonomy" id="2949739"/>
    <lineage>
        <taxon>Bacteria</taxon>
        <taxon>Pseudomonadati</taxon>
        <taxon>Campylobacterota</taxon>
        <taxon>Epsilonproteobacteria</taxon>
        <taxon>Campylobacterales</taxon>
        <taxon>Helicobacteraceae</taxon>
        <taxon>Helicobacter</taxon>
    </lineage>
</organism>
<name>A0ABT0TUU9_9HELI</name>
<dbReference type="InterPro" id="IPR046866">
    <property type="entry name" value="FapA_N"/>
</dbReference>
<evidence type="ECO:0000313" key="3">
    <source>
        <dbReference type="Proteomes" id="UP001057522"/>
    </source>
</evidence>
<proteinExistence type="predicted"/>
<feature type="domain" description="Flagellar Assembly Protein A N-terminal region" evidence="1">
    <location>
        <begin position="125"/>
        <end position="274"/>
    </location>
</feature>
<accession>A0ABT0TUU9</accession>
<sequence>MVFASRGYKIFEKIENIKAFLKEQSQIYQEEMDFYFLGFATFCSRHGENNFKKIHLLNLFDKDANYIAKVDIKQIYRVELCKKKERENLPFKVELIPQADTTLMATLIPKVKVEYYGKLKVDIYQELYRAMILEGYFVGIRESKQLESQIDILIEKLKFRSITSKITFKVASGVASVEGKSEKLEIYHKMQDESAICDLQTKFTPKVCLKAVHKGDLLLDYTKAIKGRIGRDLKGHILPAKSIQSHQIKSDLSIVALEDSAHIKFCARKDGFLKEIAPFYFIIDDELNTNKQETANLFKILKIDGLTHFDSKIEAKIAYIKSHKGNVKADIAVIDVLEKGIVEAKIAYVESMLGGKIVADYIYVKNVRSYNEIYFRYSLVVDNILGEHNLFECNPAKFAFNKKDRTEYLVLKKQLQVNIKHLRKRMDEIYTFLFTMQNKVHKITYTLQGKSIPKNLQNIVDQYDKSLKNYQKLLEEYRDIVNINYHNERLLRNIDKAVLEAKVIIRGEIGSAETMIRFKFYNNEQEEFLRVLFNKENPERFFEVVEDNNRFKIRASENYDEKQCDWIAEFFPKEDFIS</sequence>
<dbReference type="RefSeq" id="WP_250604374.1">
    <property type="nucleotide sequence ID" value="NZ_JAMOKX010000004.1"/>
</dbReference>
<dbReference type="Pfam" id="PF20250">
    <property type="entry name" value="FapA_N"/>
    <property type="match status" value="1"/>
</dbReference>
<evidence type="ECO:0000313" key="2">
    <source>
        <dbReference type="EMBL" id="MCL9819624.1"/>
    </source>
</evidence>
<protein>
    <submittedName>
        <fullName evidence="2">FapA family protein</fullName>
    </submittedName>
</protein>
<gene>
    <name evidence="2" type="ORF">NCR95_05520</name>
</gene>
<evidence type="ECO:0000259" key="1">
    <source>
        <dbReference type="Pfam" id="PF20250"/>
    </source>
</evidence>
<keyword evidence="3" id="KW-1185">Reference proteome</keyword>